<protein>
    <recommendedName>
        <fullName evidence="3">CCHC-type domain-containing protein</fullName>
    </recommendedName>
</protein>
<feature type="domain" description="CCHC-type" evidence="3">
    <location>
        <begin position="699"/>
        <end position="715"/>
    </location>
</feature>
<dbReference type="Pfam" id="PF14223">
    <property type="entry name" value="Retrotran_gag_2"/>
    <property type="match status" value="1"/>
</dbReference>
<evidence type="ECO:0000313" key="5">
    <source>
        <dbReference type="Proteomes" id="UP001172457"/>
    </source>
</evidence>
<evidence type="ECO:0000256" key="2">
    <source>
        <dbReference type="SAM" id="MobiDB-lite"/>
    </source>
</evidence>
<keyword evidence="1" id="KW-0862">Zinc</keyword>
<dbReference type="Proteomes" id="UP001172457">
    <property type="component" value="Chromosome 4"/>
</dbReference>
<name>A0AA38T0M6_9ASTR</name>
<evidence type="ECO:0000256" key="1">
    <source>
        <dbReference type="PROSITE-ProRule" id="PRU00047"/>
    </source>
</evidence>
<dbReference type="InterPro" id="IPR036047">
    <property type="entry name" value="F-box-like_dom_sf"/>
</dbReference>
<dbReference type="Pfam" id="PF12937">
    <property type="entry name" value="F-box-like"/>
    <property type="match status" value="1"/>
</dbReference>
<dbReference type="EMBL" id="JARYMX010000004">
    <property type="protein sequence ID" value="KAJ9552239.1"/>
    <property type="molecule type" value="Genomic_DNA"/>
</dbReference>
<evidence type="ECO:0000259" key="3">
    <source>
        <dbReference type="PROSITE" id="PS50158"/>
    </source>
</evidence>
<evidence type="ECO:0000313" key="4">
    <source>
        <dbReference type="EMBL" id="KAJ9552239.1"/>
    </source>
</evidence>
<dbReference type="AlphaFoldDB" id="A0AA38T0M6"/>
<keyword evidence="1" id="KW-0863">Zinc-finger</keyword>
<organism evidence="4 5">
    <name type="scientific">Centaurea solstitialis</name>
    <name type="common">yellow star-thistle</name>
    <dbReference type="NCBI Taxonomy" id="347529"/>
    <lineage>
        <taxon>Eukaryota</taxon>
        <taxon>Viridiplantae</taxon>
        <taxon>Streptophyta</taxon>
        <taxon>Embryophyta</taxon>
        <taxon>Tracheophyta</taxon>
        <taxon>Spermatophyta</taxon>
        <taxon>Magnoliopsida</taxon>
        <taxon>eudicotyledons</taxon>
        <taxon>Gunneridae</taxon>
        <taxon>Pentapetalae</taxon>
        <taxon>asterids</taxon>
        <taxon>campanulids</taxon>
        <taxon>Asterales</taxon>
        <taxon>Asteraceae</taxon>
        <taxon>Carduoideae</taxon>
        <taxon>Cardueae</taxon>
        <taxon>Centaureinae</taxon>
        <taxon>Centaurea</taxon>
    </lineage>
</organism>
<dbReference type="PANTHER" id="PTHR35317:SF38">
    <property type="entry name" value="RNA-DIRECTED DNA POLYMERASE"/>
    <property type="match status" value="1"/>
</dbReference>
<gene>
    <name evidence="4" type="ORF">OSB04_016284</name>
</gene>
<keyword evidence="5" id="KW-1185">Reference proteome</keyword>
<dbReference type="Gene3D" id="1.20.1280.50">
    <property type="match status" value="1"/>
</dbReference>
<proteinExistence type="predicted"/>
<dbReference type="InterPro" id="IPR036875">
    <property type="entry name" value="Znf_CCHC_sf"/>
</dbReference>
<dbReference type="PROSITE" id="PS50158">
    <property type="entry name" value="ZF_CCHC"/>
    <property type="match status" value="1"/>
</dbReference>
<dbReference type="SUPFAM" id="SSF57756">
    <property type="entry name" value="Retrovirus zinc finger-like domains"/>
    <property type="match status" value="1"/>
</dbReference>
<dbReference type="InterPro" id="IPR001878">
    <property type="entry name" value="Znf_CCHC"/>
</dbReference>
<dbReference type="Pfam" id="PF08268">
    <property type="entry name" value="FBA_3"/>
    <property type="match status" value="1"/>
</dbReference>
<feature type="region of interest" description="Disordered" evidence="2">
    <location>
        <begin position="666"/>
        <end position="688"/>
    </location>
</feature>
<comment type="caution">
    <text evidence="4">The sequence shown here is derived from an EMBL/GenBank/DDBJ whole genome shotgun (WGS) entry which is preliminary data.</text>
</comment>
<dbReference type="SUPFAM" id="SSF81383">
    <property type="entry name" value="F-box domain"/>
    <property type="match status" value="1"/>
</dbReference>
<keyword evidence="1" id="KW-0479">Metal-binding</keyword>
<dbReference type="InterPro" id="IPR001810">
    <property type="entry name" value="F-box_dom"/>
</dbReference>
<sequence>MGTSPNAFNCISFPTSPFSTILPSPRLFLHIFPSFHSPNRSLITIACSFSTVPSHSIPSLLTLDSGNWRESPTTTSERRFCYLMCSSQLDLDNIGHITLSDSSLKPSLYTVRGPLSLIMKNYRHRLLKKSFSRWEVIGLRSLKKIGGASQEAKTIVIVIKRGYDKVRTIVAYDIVSMNKDLTGTTASSLRLVTFTEINGGRIIFPSQPQVELTMDILSRLSLKTIITRCKLVCKKWRNLVSDPSFVNLHLSGSPTGIIIHHKKPPIIMNGNLIVHNDPGTLKWVETEDKVGHSSLDLNLAPILQNTRMRLVGSVNGLICLWQYSPKHDNTYICNTVTREYMILPRPRFQKDGFSVRVVYGFGVSSVTGEYKVVRAFRARHRVLEAEEYGIKNSWHKQMVIKREISIDLKWPLYEPVRMIAGLKDGKIMGDDSKGDESSPIKDIGSTTHFQCPLLNSTNYTIWSMRMRTILLANGLWEMIEPTYQTKEDDKRDKIATAYLFQALPEDLNLQVANCKSAKEIWDTLKIRNIGVEQVQKARLQTLRSEFEALEMNEEDSLDSFIVKMTNVISKITSLGTTFDQPTLVRKLLNSMPDKYLQIVAAIEQYSDLDKISFDEAIGRLKTFEERLKHKKSKSVNYQEGLMFTQKEDQGKEKYVPPHIRNQRNVKQHDKEENPLQDNNEVVKHPGHRNKFTRDFSNIKCYNCNKYRHYASHCRERSRRYQRQELSNLIEEDLEPTLLMATIEEHEVDGFTKDDDKEDSSFKRLKIQGI</sequence>
<dbReference type="GO" id="GO:0008270">
    <property type="term" value="F:zinc ion binding"/>
    <property type="evidence" value="ECO:0007669"/>
    <property type="project" value="UniProtKB-KW"/>
</dbReference>
<dbReference type="InterPro" id="IPR013187">
    <property type="entry name" value="F-box-assoc_dom_typ3"/>
</dbReference>
<accession>A0AA38T0M6</accession>
<dbReference type="PANTHER" id="PTHR35317">
    <property type="entry name" value="OS04G0629600 PROTEIN"/>
    <property type="match status" value="1"/>
</dbReference>
<reference evidence="4" key="1">
    <citation type="submission" date="2023-03" db="EMBL/GenBank/DDBJ databases">
        <title>Chromosome-scale reference genome and RAD-based genetic map of yellow starthistle (Centaurea solstitialis) reveal putative structural variation and QTLs associated with invader traits.</title>
        <authorList>
            <person name="Reatini B."/>
            <person name="Cang F.A."/>
            <person name="Jiang Q."/>
            <person name="Mckibben M.T.W."/>
            <person name="Barker M.S."/>
            <person name="Rieseberg L.H."/>
            <person name="Dlugosch K.M."/>
        </authorList>
    </citation>
    <scope>NUCLEOTIDE SEQUENCE</scope>
    <source>
        <strain evidence="4">CAN-66</strain>
        <tissue evidence="4">Leaf</tissue>
    </source>
</reference>
<dbReference type="GO" id="GO:0003676">
    <property type="term" value="F:nucleic acid binding"/>
    <property type="evidence" value="ECO:0007669"/>
    <property type="project" value="InterPro"/>
</dbReference>